<feature type="region of interest" description="Disordered" evidence="7">
    <location>
        <begin position="1"/>
        <end position="155"/>
    </location>
</feature>
<dbReference type="SUPFAM" id="SSF46689">
    <property type="entry name" value="Homeodomain-like"/>
    <property type="match status" value="1"/>
</dbReference>
<evidence type="ECO:0000256" key="5">
    <source>
        <dbReference type="PROSITE-ProRule" id="PRU00108"/>
    </source>
</evidence>
<name>A0ABM3WQ61_ERIEU</name>
<keyword evidence="3 5" id="KW-0371">Homeobox</keyword>
<sequence>MAQAPSRGGLGARRLSFWGPPTQRQTHTPTALPMASPTTFPSVASGVAEMSQGPEPPPPDRPPGLDRDHQPEGPGELGAHIPSMVTADIDQEPEPEPPEQLGRRQGSRDYEEQERGGGGGGSQEGQESLQEEEDEQEGCGRSPHQGPSSEDQAEEFHCPNFSTQQLEELERIFQHNHYPSPMLRRDLARSMDVSASQLRVWFKNRRAKWRKRQRVLQLRARRHQRRAQRRATIYNWRPQSQSPRRQEPLWFYVVSQPLRLWSPVPMGPVLHAPYAAPLASPIFPPLFPPVLTPFPPLFPPPFLPPYLPLYPPQANSPGLLPYPPVFPPPGPPFILPPVAPFTAGPVFPAPLPPCCLAALARYWYYVADEDVISPDVGGRIP</sequence>
<protein>
    <submittedName>
        <fullName evidence="10">Homeobox protein ESX1-like</fullName>
    </submittedName>
</protein>
<evidence type="ECO:0000256" key="6">
    <source>
        <dbReference type="RuleBase" id="RU000682"/>
    </source>
</evidence>
<feature type="DNA-binding region" description="Homeobox" evidence="5">
    <location>
        <begin position="163"/>
        <end position="213"/>
    </location>
</feature>
<dbReference type="Proteomes" id="UP001652624">
    <property type="component" value="Chromosome X"/>
</dbReference>
<accession>A0ABM3WQ61</accession>
<dbReference type="GeneID" id="132535770"/>
<evidence type="ECO:0000256" key="2">
    <source>
        <dbReference type="ARBA" id="ARBA00023125"/>
    </source>
</evidence>
<dbReference type="Gene3D" id="1.10.10.60">
    <property type="entry name" value="Homeodomain-like"/>
    <property type="match status" value="1"/>
</dbReference>
<comment type="subcellular location">
    <subcellularLocation>
        <location evidence="1 5 6">Nucleus</location>
    </subcellularLocation>
</comment>
<feature type="compositionally biased region" description="Basic and acidic residues" evidence="7">
    <location>
        <begin position="106"/>
        <end position="115"/>
    </location>
</feature>
<dbReference type="Pfam" id="PF00046">
    <property type="entry name" value="Homeodomain"/>
    <property type="match status" value="1"/>
</dbReference>
<keyword evidence="4 5" id="KW-0539">Nucleus</keyword>
<dbReference type="PROSITE" id="PS00027">
    <property type="entry name" value="HOMEOBOX_1"/>
    <property type="match status" value="1"/>
</dbReference>
<dbReference type="PANTHER" id="PTHR24329:SF543">
    <property type="entry name" value="FI01017P-RELATED"/>
    <property type="match status" value="1"/>
</dbReference>
<dbReference type="SMART" id="SM00389">
    <property type="entry name" value="HOX"/>
    <property type="match status" value="1"/>
</dbReference>
<keyword evidence="2 5" id="KW-0238">DNA-binding</keyword>
<dbReference type="InterPro" id="IPR001356">
    <property type="entry name" value="HD"/>
</dbReference>
<organism evidence="9 10">
    <name type="scientific">Erinaceus europaeus</name>
    <name type="common">Western European hedgehog</name>
    <dbReference type="NCBI Taxonomy" id="9365"/>
    <lineage>
        <taxon>Eukaryota</taxon>
        <taxon>Metazoa</taxon>
        <taxon>Chordata</taxon>
        <taxon>Craniata</taxon>
        <taxon>Vertebrata</taxon>
        <taxon>Euteleostomi</taxon>
        <taxon>Mammalia</taxon>
        <taxon>Eutheria</taxon>
        <taxon>Laurasiatheria</taxon>
        <taxon>Eulipotyphla</taxon>
        <taxon>Erinaceidae</taxon>
        <taxon>Erinaceinae</taxon>
        <taxon>Erinaceus</taxon>
    </lineage>
</organism>
<dbReference type="CDD" id="cd00086">
    <property type="entry name" value="homeodomain"/>
    <property type="match status" value="1"/>
</dbReference>
<dbReference type="InterPro" id="IPR009057">
    <property type="entry name" value="Homeodomain-like_sf"/>
</dbReference>
<gene>
    <name evidence="10" type="primary">LOC132535770</name>
</gene>
<reference evidence="10" key="1">
    <citation type="submission" date="2025-08" db="UniProtKB">
        <authorList>
            <consortium name="RefSeq"/>
        </authorList>
    </citation>
    <scope>IDENTIFICATION</scope>
</reference>
<dbReference type="RefSeq" id="XP_060038706.1">
    <property type="nucleotide sequence ID" value="XM_060182723.1"/>
</dbReference>
<evidence type="ECO:0000313" key="9">
    <source>
        <dbReference type="Proteomes" id="UP001652624"/>
    </source>
</evidence>
<evidence type="ECO:0000256" key="3">
    <source>
        <dbReference type="ARBA" id="ARBA00023155"/>
    </source>
</evidence>
<keyword evidence="9" id="KW-1185">Reference proteome</keyword>
<evidence type="ECO:0000313" key="10">
    <source>
        <dbReference type="RefSeq" id="XP_060038706.1"/>
    </source>
</evidence>
<dbReference type="InterPro" id="IPR017970">
    <property type="entry name" value="Homeobox_CS"/>
</dbReference>
<proteinExistence type="predicted"/>
<evidence type="ECO:0000256" key="1">
    <source>
        <dbReference type="ARBA" id="ARBA00004123"/>
    </source>
</evidence>
<dbReference type="InterPro" id="IPR050649">
    <property type="entry name" value="Paired_Homeobox_TFs"/>
</dbReference>
<feature type="domain" description="Homeobox" evidence="8">
    <location>
        <begin position="161"/>
        <end position="212"/>
    </location>
</feature>
<dbReference type="PANTHER" id="PTHR24329">
    <property type="entry name" value="HOMEOBOX PROTEIN ARISTALESS"/>
    <property type="match status" value="1"/>
</dbReference>
<evidence type="ECO:0000256" key="7">
    <source>
        <dbReference type="SAM" id="MobiDB-lite"/>
    </source>
</evidence>
<evidence type="ECO:0000259" key="8">
    <source>
        <dbReference type="PROSITE" id="PS50071"/>
    </source>
</evidence>
<evidence type="ECO:0000256" key="4">
    <source>
        <dbReference type="ARBA" id="ARBA00023242"/>
    </source>
</evidence>
<dbReference type="PROSITE" id="PS50071">
    <property type="entry name" value="HOMEOBOX_2"/>
    <property type="match status" value="1"/>
</dbReference>